<name>A0ABN2WKV3_9MICO</name>
<dbReference type="InterPro" id="IPR011990">
    <property type="entry name" value="TPR-like_helical_dom_sf"/>
</dbReference>
<dbReference type="EMBL" id="BAAAPZ010000004">
    <property type="protein sequence ID" value="GAA2094615.1"/>
    <property type="molecule type" value="Genomic_DNA"/>
</dbReference>
<dbReference type="RefSeq" id="WP_291792855.1">
    <property type="nucleotide sequence ID" value="NZ_BAAAPZ010000004.1"/>
</dbReference>
<dbReference type="Gene3D" id="1.25.40.10">
    <property type="entry name" value="Tetratricopeptide repeat domain"/>
    <property type="match status" value="2"/>
</dbReference>
<organism evidence="1 2">
    <name type="scientific">Brevibacterium salitolerans</name>
    <dbReference type="NCBI Taxonomy" id="1403566"/>
    <lineage>
        <taxon>Bacteria</taxon>
        <taxon>Bacillati</taxon>
        <taxon>Actinomycetota</taxon>
        <taxon>Actinomycetes</taxon>
        <taxon>Micrococcales</taxon>
        <taxon>Brevibacteriaceae</taxon>
        <taxon>Brevibacterium</taxon>
    </lineage>
</organism>
<evidence type="ECO:0008006" key="3">
    <source>
        <dbReference type="Google" id="ProtNLM"/>
    </source>
</evidence>
<reference evidence="1 2" key="1">
    <citation type="journal article" date="2019" name="Int. J. Syst. Evol. Microbiol.">
        <title>The Global Catalogue of Microorganisms (GCM) 10K type strain sequencing project: providing services to taxonomists for standard genome sequencing and annotation.</title>
        <authorList>
            <consortium name="The Broad Institute Genomics Platform"/>
            <consortium name="The Broad Institute Genome Sequencing Center for Infectious Disease"/>
            <person name="Wu L."/>
            <person name="Ma J."/>
        </authorList>
    </citation>
    <scope>NUCLEOTIDE SEQUENCE [LARGE SCALE GENOMIC DNA]</scope>
    <source>
        <strain evidence="1 2">JCM 15900</strain>
    </source>
</reference>
<evidence type="ECO:0000313" key="1">
    <source>
        <dbReference type="EMBL" id="GAA2094615.1"/>
    </source>
</evidence>
<evidence type="ECO:0000313" key="2">
    <source>
        <dbReference type="Proteomes" id="UP001500984"/>
    </source>
</evidence>
<dbReference type="SUPFAM" id="SSF48452">
    <property type="entry name" value="TPR-like"/>
    <property type="match status" value="1"/>
</dbReference>
<protein>
    <recommendedName>
        <fullName evidence="3">Sel1 repeat family protein</fullName>
    </recommendedName>
</protein>
<accession>A0ABN2WKV3</accession>
<comment type="caution">
    <text evidence="1">The sequence shown here is derived from an EMBL/GenBank/DDBJ whole genome shotgun (WGS) entry which is preliminary data.</text>
</comment>
<dbReference type="SUPFAM" id="SSF81901">
    <property type="entry name" value="HCP-like"/>
    <property type="match status" value="1"/>
</dbReference>
<sequence length="475" mass="51320">MDIGQLRRSAQAALEGGDRDTALSLIEQGAEAGDTGLMVTRGRLAAQDKQLETALQWFRRAGEAGDPNGWKWGSYLLERRSPFTPRREELALAWCVPLVAAGDPDAMRKRGLIELAILRPRAGEALLRRAARAGDDKAMADLANRAHEDGRPWEAHRWATAAAEHGHEQCREWLAGVSAAVPDALTHWTEKFCRAEAGPEAATASALIALSAEARERMDAGPDSWSDRLDCALFALADLPAQSWSDATAAEFRLGLRTRMHQMLGSGGDPENVGDPADIEILRRQLVELAEAHEAHRRWDECLLSGEAVMELSAAEGRGAPVKVLLQVSKARFVLGRFAEALRAADEAEAGAIGTTGKTGGVLGPLLLDEAYAVKAQALWGYGRMTEARELIERAVALRRQVVRKMEPSDHGLLAPMLELQARILDDLGEASAARLSAEEAIAAAERGNAIRPVSEVISTEAAREILVRMGEAPS</sequence>
<proteinExistence type="predicted"/>
<gene>
    <name evidence="1" type="ORF">GCM10009823_13720</name>
</gene>
<dbReference type="Proteomes" id="UP001500984">
    <property type="component" value="Unassembled WGS sequence"/>
</dbReference>
<keyword evidence="2" id="KW-1185">Reference proteome</keyword>